<dbReference type="Pfam" id="PF13175">
    <property type="entry name" value="AAA_15"/>
    <property type="match status" value="1"/>
</dbReference>
<dbReference type="InterPro" id="IPR041685">
    <property type="entry name" value="AAA_GajA/Old/RecF-like"/>
</dbReference>
<dbReference type="SUPFAM" id="SSF52540">
    <property type="entry name" value="P-loop containing nucleoside triphosphate hydrolases"/>
    <property type="match status" value="1"/>
</dbReference>
<organism evidence="2 3">
    <name type="scientific">[Ruminococcus] lactaris</name>
    <dbReference type="NCBI Taxonomy" id="46228"/>
    <lineage>
        <taxon>Bacteria</taxon>
        <taxon>Bacillati</taxon>
        <taxon>Bacillota</taxon>
        <taxon>Clostridia</taxon>
        <taxon>Lachnospirales</taxon>
        <taxon>Lachnospiraceae</taxon>
        <taxon>Mediterraneibacter</taxon>
    </lineage>
</organism>
<reference evidence="2 3" key="1">
    <citation type="submission" date="2018-08" db="EMBL/GenBank/DDBJ databases">
        <title>A genome reference for cultivated species of the human gut microbiota.</title>
        <authorList>
            <person name="Zou Y."/>
            <person name="Xue W."/>
            <person name="Luo G."/>
        </authorList>
    </citation>
    <scope>NUCLEOTIDE SEQUENCE [LARGE SCALE GENOMIC DNA]</scope>
    <source>
        <strain evidence="2 3">TF11-7</strain>
    </source>
</reference>
<dbReference type="RefSeq" id="WP_117688679.1">
    <property type="nucleotide sequence ID" value="NZ_QSQN01000048.1"/>
</dbReference>
<protein>
    <submittedName>
        <fullName evidence="2">ATP-binding protein</fullName>
    </submittedName>
</protein>
<keyword evidence="2" id="KW-0547">Nucleotide-binding</keyword>
<evidence type="ECO:0000313" key="3">
    <source>
        <dbReference type="Proteomes" id="UP000260793"/>
    </source>
</evidence>
<dbReference type="GO" id="GO:0005524">
    <property type="term" value="F:ATP binding"/>
    <property type="evidence" value="ECO:0007669"/>
    <property type="project" value="UniProtKB-KW"/>
</dbReference>
<evidence type="ECO:0000313" key="2">
    <source>
        <dbReference type="EMBL" id="RGK37067.1"/>
    </source>
</evidence>
<comment type="caution">
    <text evidence="2">The sequence shown here is derived from an EMBL/GenBank/DDBJ whole genome shotgun (WGS) entry which is preliminary data.</text>
</comment>
<accession>A0A3E4LHS8</accession>
<dbReference type="InterPro" id="IPR027417">
    <property type="entry name" value="P-loop_NTPase"/>
</dbReference>
<gene>
    <name evidence="2" type="ORF">DXD17_13345</name>
</gene>
<evidence type="ECO:0000259" key="1">
    <source>
        <dbReference type="Pfam" id="PF13175"/>
    </source>
</evidence>
<proteinExistence type="predicted"/>
<dbReference type="Gene3D" id="3.40.50.300">
    <property type="entry name" value="P-loop containing nucleotide triphosphate hydrolases"/>
    <property type="match status" value="1"/>
</dbReference>
<keyword evidence="2" id="KW-0067">ATP-binding</keyword>
<dbReference type="InterPro" id="IPR051396">
    <property type="entry name" value="Bact_Antivir_Def_Nuclease"/>
</dbReference>
<dbReference type="Proteomes" id="UP000260793">
    <property type="component" value="Unassembled WGS sequence"/>
</dbReference>
<dbReference type="PANTHER" id="PTHR43581">
    <property type="entry name" value="ATP/GTP PHOSPHATASE"/>
    <property type="match status" value="1"/>
</dbReference>
<sequence length="432" mass="49812">MELKVRNFAKIAEADIIIDGITIIAGNNNTGKSTIGKILDAIFNTTINIGEKMNKARVNLLSEALQKELEQILAREDSYFSIRYDMQLSVRKFAEELVEGKNGSDDLCRRYLRSLEISLDSTEEDQAIERFRSLLAEIGQISEMSLSEAIYTNYFGDIFHKQINSVYHREKEAAVTLLIKGKKIQLEFKNDECVNCVRELGISNTSLYIDDPFVLDELNNRLFLFTSDESMHQRNIVQKLTATKEKGIEERALSALLMNRRLEEIVALMNKVVAGKVLRRQKYMYQMEGDITKELDVASLSTGLKSFVIIKQLLLNGALNEKDVIVLDEPEIHLHPEWQLIYAELIVLLQKKFDFHIIVTTHSSHFMEALELFAKRYGLFNRCNYYLADVKEHGAYFENVTDDLSRIYKQMVDPTLLLSRLREKLETEDDEL</sequence>
<dbReference type="EMBL" id="QSQN01000048">
    <property type="protein sequence ID" value="RGK37067.1"/>
    <property type="molecule type" value="Genomic_DNA"/>
</dbReference>
<feature type="domain" description="Endonuclease GajA/Old nuclease/RecF-like AAA" evidence="1">
    <location>
        <begin position="2"/>
        <end position="366"/>
    </location>
</feature>
<name>A0A3E4LHS8_9FIRM</name>
<dbReference type="PANTHER" id="PTHR43581:SF2">
    <property type="entry name" value="EXCINUCLEASE ATPASE SUBUNIT"/>
    <property type="match status" value="1"/>
</dbReference>
<dbReference type="AlphaFoldDB" id="A0A3E4LHS8"/>